<dbReference type="PANTHER" id="PTHR31095:SF3">
    <property type="entry name" value="RIKEN CDNA 9930021J03 GENE"/>
    <property type="match status" value="1"/>
</dbReference>
<feature type="region of interest" description="Disordered" evidence="1">
    <location>
        <begin position="176"/>
        <end position="196"/>
    </location>
</feature>
<dbReference type="InterPro" id="IPR056522">
    <property type="entry name" value="KIAA2026_hel"/>
</dbReference>
<name>A0A7D9DX05_PARCT</name>
<protein>
    <recommendedName>
        <fullName evidence="2">Uncharacterized bromodomain-containing protein 10 helical domain-containing protein</fullName>
    </recommendedName>
</protein>
<dbReference type="AlphaFoldDB" id="A0A7D9DX05"/>
<evidence type="ECO:0000259" key="2">
    <source>
        <dbReference type="Pfam" id="PF23450"/>
    </source>
</evidence>
<feature type="compositionally biased region" description="Low complexity" evidence="1">
    <location>
        <begin position="131"/>
        <end position="144"/>
    </location>
</feature>
<evidence type="ECO:0000313" key="3">
    <source>
        <dbReference type="EMBL" id="CAB3996087.1"/>
    </source>
</evidence>
<organism evidence="3 4">
    <name type="scientific">Paramuricea clavata</name>
    <name type="common">Red gorgonian</name>
    <name type="synonym">Violescent sea-whip</name>
    <dbReference type="NCBI Taxonomy" id="317549"/>
    <lineage>
        <taxon>Eukaryota</taxon>
        <taxon>Metazoa</taxon>
        <taxon>Cnidaria</taxon>
        <taxon>Anthozoa</taxon>
        <taxon>Octocorallia</taxon>
        <taxon>Malacalcyonacea</taxon>
        <taxon>Plexauridae</taxon>
        <taxon>Paramuricea</taxon>
    </lineage>
</organism>
<sequence length="658" mass="73566">MYMYYFFFQVARQIGLNPTFFQILGESNPLETKSYIDLTLHQRVLILKVLCDECLDYHPQLRDILGNTDTTPYSETYLGYDAQNSTYLYFPIFDATDIRIYKQAELPALNEWYRKWTSNSKAFSSYKTPKRTSQSKSRRSSTSSKKSKGLGTTIEPGFQLACSDVESLRGLCEKFAERPPTPSRKKSAGRPTRRRCEKDLHKVLSDLVEDLGKNDARYSRARVKGMINLMRDWKSDELDSGDEFNAKDDEIADTCSESLHTPLENETTDIPDDTNIEEIPGEEGAAPLLSMVTRSRKRKFLDYDDITSASSSPLSEFSKNFEAFDDNPDLRIEIRAEKRPNLDNDVVQDSVTSGLCDVIVRDVIYDVIRAVVDDVICDVVDDAISKVSVSESAEVAINGVDNDGLIGTTVTRNGNEGHGDDKMGVNGVEIKDQTEDHLRVSMDDKEQQLMETDSKNDDSEGNRDTVMDMDGFEHRQNHATFVDKISNDSTLMTNGNGHEEQNVDTRNIELQQASHKNTEVCNSNNVNEQKSSITYSGQNCHGSQEINSSISGIEGTNVYNNGRCSEVTNDVCNGNLSIDSFNSKTPSEKWSTRIVPTDKESAGIVPTVKEPARIIPTVKESTRMFPTGTVPTVKDPTRMVPTVKEPTRVISTGTESTG</sequence>
<feature type="region of interest" description="Disordered" evidence="1">
    <location>
        <begin position="443"/>
        <end position="462"/>
    </location>
</feature>
<evidence type="ECO:0000313" key="4">
    <source>
        <dbReference type="Proteomes" id="UP001152795"/>
    </source>
</evidence>
<comment type="caution">
    <text evidence="3">The sequence shown here is derived from an EMBL/GenBank/DDBJ whole genome shotgun (WGS) entry which is preliminary data.</text>
</comment>
<accession>A0A7D9DX05</accession>
<feature type="region of interest" description="Disordered" evidence="1">
    <location>
        <begin position="124"/>
        <end position="152"/>
    </location>
</feature>
<feature type="domain" description="Uncharacterized bromodomain-containing protein 10 helical" evidence="2">
    <location>
        <begin position="9"/>
        <end position="58"/>
    </location>
</feature>
<keyword evidence="4" id="KW-1185">Reference proteome</keyword>
<gene>
    <name evidence="3" type="ORF">PACLA_8A078358</name>
</gene>
<dbReference type="InterPro" id="IPR040214">
    <property type="entry name" value="BRD10"/>
</dbReference>
<evidence type="ECO:0000256" key="1">
    <source>
        <dbReference type="SAM" id="MobiDB-lite"/>
    </source>
</evidence>
<reference evidence="3" key="1">
    <citation type="submission" date="2020-04" db="EMBL/GenBank/DDBJ databases">
        <authorList>
            <person name="Alioto T."/>
            <person name="Alioto T."/>
            <person name="Gomez Garrido J."/>
        </authorList>
    </citation>
    <scope>NUCLEOTIDE SEQUENCE</scope>
    <source>
        <strain evidence="3">A484AB</strain>
    </source>
</reference>
<dbReference type="Proteomes" id="UP001152795">
    <property type="component" value="Unassembled WGS sequence"/>
</dbReference>
<dbReference type="EMBL" id="CACRXK020002793">
    <property type="protein sequence ID" value="CAB3996087.1"/>
    <property type="molecule type" value="Genomic_DNA"/>
</dbReference>
<dbReference type="GO" id="GO:0005634">
    <property type="term" value="C:nucleus"/>
    <property type="evidence" value="ECO:0007669"/>
    <property type="project" value="UniProtKB-SubCell"/>
</dbReference>
<dbReference type="OrthoDB" id="21449at2759"/>
<dbReference type="Pfam" id="PF23450">
    <property type="entry name" value="KIAA2026_hel"/>
    <property type="match status" value="1"/>
</dbReference>
<feature type="compositionally biased region" description="Basic residues" evidence="1">
    <location>
        <begin position="183"/>
        <end position="193"/>
    </location>
</feature>
<dbReference type="PANTHER" id="PTHR31095">
    <property type="entry name" value="RIKEN CDNA 9930021J03 GENE"/>
    <property type="match status" value="1"/>
</dbReference>
<proteinExistence type="predicted"/>